<evidence type="ECO:0000313" key="3">
    <source>
        <dbReference type="Proteomes" id="UP000323946"/>
    </source>
</evidence>
<dbReference type="Proteomes" id="UP000323946">
    <property type="component" value="Unassembled WGS sequence"/>
</dbReference>
<evidence type="ECO:0000256" key="1">
    <source>
        <dbReference type="SAM" id="SignalP"/>
    </source>
</evidence>
<dbReference type="AlphaFoldDB" id="A0A5M7BLV0"/>
<name>A0A5M7BLV0_SACHI</name>
<dbReference type="EMBL" id="VWPH01000013">
    <property type="protein sequence ID" value="KAA5829108.1"/>
    <property type="molecule type" value="Genomic_DNA"/>
</dbReference>
<protein>
    <submittedName>
        <fullName evidence="2">Uncharacterized protein</fullName>
    </submittedName>
</protein>
<accession>A0A5M7BLV0</accession>
<feature type="chain" id="PRO_5024417803" evidence="1">
    <location>
        <begin position="27"/>
        <end position="134"/>
    </location>
</feature>
<sequence>MRTYKTLLGAALLAGLALTTTVPATAAPSPGTARVAVAEQPRFTADKSQVKAGNTLVMRLDHGLEGVSWISSAAFVRNREHPVGADEGLAEVVTDRDGVAEAVATIADVPPGQYPVHTRVGGGAGPTMTITVTG</sequence>
<dbReference type="OrthoDB" id="3694297at2"/>
<feature type="signal peptide" evidence="1">
    <location>
        <begin position="1"/>
        <end position="26"/>
    </location>
</feature>
<evidence type="ECO:0000313" key="2">
    <source>
        <dbReference type="EMBL" id="KAA5829108.1"/>
    </source>
</evidence>
<proteinExistence type="predicted"/>
<keyword evidence="1" id="KW-0732">Signal</keyword>
<dbReference type="RefSeq" id="WP_150069393.1">
    <property type="nucleotide sequence ID" value="NZ_JBEPDJ010000012.1"/>
</dbReference>
<keyword evidence="3" id="KW-1185">Reference proteome</keyword>
<comment type="caution">
    <text evidence="2">The sequence shown here is derived from an EMBL/GenBank/DDBJ whole genome shotgun (WGS) entry which is preliminary data.</text>
</comment>
<reference evidence="2 3" key="1">
    <citation type="submission" date="2019-09" db="EMBL/GenBank/DDBJ databases">
        <title>Draft genome sequence of the thermophilic Saccharopolyspora hirsuta VKM Ac-666T.</title>
        <authorList>
            <person name="Lobastova T.G."/>
            <person name="Fokina V."/>
            <person name="Bragin E.Y."/>
            <person name="Shtratnikova V.Y."/>
            <person name="Starodumova I.P."/>
            <person name="Tarlachkov S.V."/>
            <person name="Donova M.V."/>
        </authorList>
    </citation>
    <scope>NUCLEOTIDE SEQUENCE [LARGE SCALE GENOMIC DNA]</scope>
    <source>
        <strain evidence="2 3">VKM Ac-666</strain>
    </source>
</reference>
<gene>
    <name evidence="2" type="ORF">F1721_25890</name>
</gene>
<organism evidence="2 3">
    <name type="scientific">Saccharopolyspora hirsuta</name>
    <dbReference type="NCBI Taxonomy" id="1837"/>
    <lineage>
        <taxon>Bacteria</taxon>
        <taxon>Bacillati</taxon>
        <taxon>Actinomycetota</taxon>
        <taxon>Actinomycetes</taxon>
        <taxon>Pseudonocardiales</taxon>
        <taxon>Pseudonocardiaceae</taxon>
        <taxon>Saccharopolyspora</taxon>
    </lineage>
</organism>